<dbReference type="GO" id="GO:0016787">
    <property type="term" value="F:hydrolase activity"/>
    <property type="evidence" value="ECO:0007669"/>
    <property type="project" value="UniProtKB-KW"/>
</dbReference>
<dbReference type="Pfam" id="PF15902">
    <property type="entry name" value="Sortilin-Vps10"/>
    <property type="match status" value="1"/>
</dbReference>
<evidence type="ECO:0000256" key="1">
    <source>
        <dbReference type="ARBA" id="ARBA00022737"/>
    </source>
</evidence>
<dbReference type="InterPro" id="IPR036278">
    <property type="entry name" value="Sialidase_sf"/>
</dbReference>
<evidence type="ECO:0000259" key="3">
    <source>
        <dbReference type="Pfam" id="PF15902"/>
    </source>
</evidence>
<dbReference type="CDD" id="cd15482">
    <property type="entry name" value="Sialidase_non-viral"/>
    <property type="match status" value="1"/>
</dbReference>
<dbReference type="Gene3D" id="2.130.10.10">
    <property type="entry name" value="YVTN repeat-like/Quinoprotein amine dehydrogenase"/>
    <property type="match status" value="5"/>
</dbReference>
<reference evidence="4 5" key="1">
    <citation type="submission" date="2024-05" db="EMBL/GenBank/DDBJ databases">
        <authorList>
            <person name="Duchaud E."/>
        </authorList>
    </citation>
    <scope>NUCLEOTIDE SEQUENCE [LARGE SCALE GENOMIC DNA]</scope>
    <source>
        <strain evidence="4">Ena-SAMPLE-TAB-13-05-2024-13:56:06:370-140302</strain>
    </source>
</reference>
<evidence type="ECO:0000313" key="5">
    <source>
        <dbReference type="Proteomes" id="UP001497416"/>
    </source>
</evidence>
<keyword evidence="2" id="KW-0175">Coiled coil</keyword>
<feature type="domain" description="Sortilin N-terminal" evidence="3">
    <location>
        <begin position="140"/>
        <end position="265"/>
    </location>
</feature>
<name>A0ABP1ESM7_9FLAO</name>
<dbReference type="InterPro" id="IPR052025">
    <property type="entry name" value="Xyloglucanase_GH74"/>
</dbReference>
<evidence type="ECO:0000256" key="2">
    <source>
        <dbReference type="SAM" id="Coils"/>
    </source>
</evidence>
<accession>A0ABP1ESM7</accession>
<dbReference type="RefSeq" id="WP_348712971.1">
    <property type="nucleotide sequence ID" value="NZ_CAXIXY010000006.1"/>
</dbReference>
<comment type="caution">
    <text evidence="4">The sequence shown here is derived from an EMBL/GenBank/DDBJ whole genome shotgun (WGS) entry which is preliminary data.</text>
</comment>
<dbReference type="EMBL" id="CAXIXY010000006">
    <property type="protein sequence ID" value="CAL2090581.1"/>
    <property type="molecule type" value="Genomic_DNA"/>
</dbReference>
<protein>
    <submittedName>
        <fullName evidence="4">Glycosyl hydrolase</fullName>
    </submittedName>
</protein>
<dbReference type="PANTHER" id="PTHR43739">
    <property type="entry name" value="XYLOGLUCANASE (EUROFUNG)"/>
    <property type="match status" value="1"/>
</dbReference>
<organism evidence="4 5">
    <name type="scientific">Tenacibaculum platacis</name>
    <dbReference type="NCBI Taxonomy" id="3137852"/>
    <lineage>
        <taxon>Bacteria</taxon>
        <taxon>Pseudomonadati</taxon>
        <taxon>Bacteroidota</taxon>
        <taxon>Flavobacteriia</taxon>
        <taxon>Flavobacteriales</taxon>
        <taxon>Flavobacteriaceae</taxon>
        <taxon>Tenacibaculum</taxon>
    </lineage>
</organism>
<sequence>MIKTFKLHKITKVISLTFVFLTLISTGYAQKNKKSESKKKQDKSSIYNGLKFRSIGPALMSGRIADIVIHPDNENVWYVAVGSGGVWKTENAGTTWNSIFDGQVSYSIGCLTLDPQNPEIVWVGTGENNGGRHIGYGDGIYKSEDGGKSWKNMGLKKSEHLSKIIIHPKNSNIMWVASQGPLWSKGGERGVYKSLDGGKTWNRTLGDAEWVGATDLLIDPRNPDVLYAATWQRQRTVAGYLGGGPGTAIHKSIDGGTTWTKLSKGLPGSNMGKIGLAISPQQPDVIYAAIELDRRTGGVYKSENKGGSWKKMSDAVSGGTGPHYYQELYASPHKFDHLYLANNYMLESFDGGKTFTQMNESEKHVDNHAVAFKKDDPNYILVGCDGGLYESFDRTKNWKFIDNLPITQFYKIAVDDAEPFYYVYGGTQDNSTQGAPSRTDNVHGIRNSDWFIVLGGDGHQPATEPGNPNIMYAQWQQGNLNRHDRLTGENVYIKPQPELGEKSERYNWDAPILVSPHNPKRIYHASQRVWKSDDRGDSWQVISPDLTNNIERIQTPFYGTKQKWDNAWDIYAMSSYSTITSLSESPQQEGLIYAGTDDGIIQVTENGGNSWRKVDFSKIKGLPETAFVNDIKADAFDANVVYAVFDNHKFGDYQPYLFKSSDKGRTWNSISNNLPDRTLVWRIVQDHVNRNLMFLGTEYGVYFTIDSGANWMKLKSGLPNISVRDLAIQKRENDLIAGTFGRGIFILDDYSALRTINPDQEAQLFQPRDGKWYMERNTLGRGRKASQGDNFFVADNPPFGVEFTYYVKNNYKSRAAQRAAAEKKASKNKGIVGVPEWSVLEEEKKELKPKLWLFIFDNGNNIVKRISVKNAKGTGRVSWDLSTDPTYTISANNYKRGGRGYMVKPGSYTAQLFKQIDGKYSSMGEKVTFNVKSTTKGALNGNTPEKVVEHWKTMSDLSTKVSDLGTSVRDTKNNINVMLKAYDRAQKTDENLHAELLKLRNQILDLEQQFGGSKVRSEVGEKNEYPTIWDYMWPASARSSYGPTKAHLKYMSNAKKLYNKMSTDLKLIKNALTPMESQLERIGAPKVKK</sequence>
<feature type="coiled-coil region" evidence="2">
    <location>
        <begin position="982"/>
        <end position="1009"/>
    </location>
</feature>
<gene>
    <name evidence="4" type="ORF">T190607A01A_40041</name>
</gene>
<keyword evidence="1" id="KW-0677">Repeat</keyword>
<dbReference type="SUPFAM" id="SSF50939">
    <property type="entry name" value="Sialidases"/>
    <property type="match status" value="2"/>
</dbReference>
<dbReference type="PANTHER" id="PTHR43739:SF5">
    <property type="entry name" value="EXO-ALPHA-SIALIDASE"/>
    <property type="match status" value="1"/>
</dbReference>
<proteinExistence type="predicted"/>
<keyword evidence="5" id="KW-1185">Reference proteome</keyword>
<dbReference type="InterPro" id="IPR031778">
    <property type="entry name" value="Sortilin_N"/>
</dbReference>
<dbReference type="InterPro" id="IPR015943">
    <property type="entry name" value="WD40/YVTN_repeat-like_dom_sf"/>
</dbReference>
<dbReference type="Proteomes" id="UP001497416">
    <property type="component" value="Unassembled WGS sequence"/>
</dbReference>
<keyword evidence="4" id="KW-0378">Hydrolase</keyword>
<evidence type="ECO:0000313" key="4">
    <source>
        <dbReference type="EMBL" id="CAL2090581.1"/>
    </source>
</evidence>